<proteinExistence type="predicted"/>
<dbReference type="AlphaFoldDB" id="A0A1B0BHF5"/>
<evidence type="ECO:0000313" key="2">
    <source>
        <dbReference type="Proteomes" id="UP000092460"/>
    </source>
</evidence>
<sequence length="126" mass="14753">MYVVNTPILFKLRAGFCVREKTKWKRLHHRIIESSQETAQFNEFTENIEKICNQIFASISMNFPCTTLGEGWKAIQTSSHALSYHFCSKHTQHLAILWNTRHVRSCSPRVLFSCLDLLNESNFYIL</sequence>
<reference evidence="2" key="1">
    <citation type="submission" date="2015-01" db="EMBL/GenBank/DDBJ databases">
        <authorList>
            <person name="Aksoy S."/>
            <person name="Warren W."/>
            <person name="Wilson R.K."/>
        </authorList>
    </citation>
    <scope>NUCLEOTIDE SEQUENCE [LARGE SCALE GENOMIC DNA]</scope>
    <source>
        <strain evidence="2">IAEA</strain>
    </source>
</reference>
<dbReference type="VEuPathDB" id="VectorBase:GPPI030178"/>
<dbReference type="Proteomes" id="UP000092460">
    <property type="component" value="Unassembled WGS sequence"/>
</dbReference>
<dbReference type="EMBL" id="JXJN01014333">
    <property type="status" value="NOT_ANNOTATED_CDS"/>
    <property type="molecule type" value="Genomic_DNA"/>
</dbReference>
<evidence type="ECO:0000313" key="1">
    <source>
        <dbReference type="EnsemblMetazoa" id="GPPI030178-PA"/>
    </source>
</evidence>
<keyword evidence="2" id="KW-1185">Reference proteome</keyword>
<reference evidence="1" key="2">
    <citation type="submission" date="2020-05" db="UniProtKB">
        <authorList>
            <consortium name="EnsemblMetazoa"/>
        </authorList>
    </citation>
    <scope>IDENTIFICATION</scope>
    <source>
        <strain evidence="1">IAEA</strain>
    </source>
</reference>
<accession>A0A1B0BHF5</accession>
<dbReference type="EnsemblMetazoa" id="GPPI030178-RA">
    <property type="protein sequence ID" value="GPPI030178-PA"/>
    <property type="gene ID" value="GPPI030178"/>
</dbReference>
<protein>
    <submittedName>
        <fullName evidence="1">Uncharacterized protein</fullName>
    </submittedName>
</protein>
<name>A0A1B0BHF5_9MUSC</name>
<organism evidence="1 2">
    <name type="scientific">Glossina palpalis gambiensis</name>
    <dbReference type="NCBI Taxonomy" id="67801"/>
    <lineage>
        <taxon>Eukaryota</taxon>
        <taxon>Metazoa</taxon>
        <taxon>Ecdysozoa</taxon>
        <taxon>Arthropoda</taxon>
        <taxon>Hexapoda</taxon>
        <taxon>Insecta</taxon>
        <taxon>Pterygota</taxon>
        <taxon>Neoptera</taxon>
        <taxon>Endopterygota</taxon>
        <taxon>Diptera</taxon>
        <taxon>Brachycera</taxon>
        <taxon>Muscomorpha</taxon>
        <taxon>Hippoboscoidea</taxon>
        <taxon>Glossinidae</taxon>
        <taxon>Glossina</taxon>
    </lineage>
</organism>